<name>A0ABY7GC69_MYAAR</name>
<dbReference type="Proteomes" id="UP001164746">
    <property type="component" value="Chromosome 17"/>
</dbReference>
<proteinExistence type="predicted"/>
<accession>A0ABY7GC69</accession>
<reference evidence="1" key="1">
    <citation type="submission" date="2022-11" db="EMBL/GenBank/DDBJ databases">
        <title>Centuries of genome instability and evolution in soft-shell clam transmissible cancer (bioRxiv).</title>
        <authorList>
            <person name="Hart S.F.M."/>
            <person name="Yonemitsu M.A."/>
            <person name="Giersch R.M."/>
            <person name="Beal B.F."/>
            <person name="Arriagada G."/>
            <person name="Davis B.W."/>
            <person name="Ostrander E.A."/>
            <person name="Goff S.P."/>
            <person name="Metzger M.J."/>
        </authorList>
    </citation>
    <scope>NUCLEOTIDE SEQUENCE</scope>
    <source>
        <strain evidence="1">MELC-2E11</strain>
        <tissue evidence="1">Siphon/mantle</tissue>
    </source>
</reference>
<keyword evidence="2" id="KW-1185">Reference proteome</keyword>
<evidence type="ECO:0000313" key="1">
    <source>
        <dbReference type="EMBL" id="WAR31987.1"/>
    </source>
</evidence>
<gene>
    <name evidence="1" type="ORF">MAR_034529</name>
</gene>
<dbReference type="EMBL" id="CP111028">
    <property type="protein sequence ID" value="WAR31987.1"/>
    <property type="molecule type" value="Genomic_DNA"/>
</dbReference>
<evidence type="ECO:0000313" key="2">
    <source>
        <dbReference type="Proteomes" id="UP001164746"/>
    </source>
</evidence>
<organism evidence="1 2">
    <name type="scientific">Mya arenaria</name>
    <name type="common">Soft-shell clam</name>
    <dbReference type="NCBI Taxonomy" id="6604"/>
    <lineage>
        <taxon>Eukaryota</taxon>
        <taxon>Metazoa</taxon>
        <taxon>Spiralia</taxon>
        <taxon>Lophotrochozoa</taxon>
        <taxon>Mollusca</taxon>
        <taxon>Bivalvia</taxon>
        <taxon>Autobranchia</taxon>
        <taxon>Heteroconchia</taxon>
        <taxon>Euheterodonta</taxon>
        <taxon>Imparidentia</taxon>
        <taxon>Neoheterodontei</taxon>
        <taxon>Myida</taxon>
        <taxon>Myoidea</taxon>
        <taxon>Myidae</taxon>
        <taxon>Mya</taxon>
    </lineage>
</organism>
<protein>
    <submittedName>
        <fullName evidence="1">Uncharacterized protein</fullName>
    </submittedName>
</protein>
<sequence length="189" mass="21737">MQNNSKQDIQFSMCFDIMTNVLVSVGQEKMQLKKKLCDFAIHLNDETAFPHSNMTFGKNHLKMIWNLQGDVSVNIKNIGAEKNDRLIGNLTTNLAENWMAIRAKFDGGKQIYRCQRCSWGLWGALRKPLGPAWSPMVFQEVTGCEPGSYFFNNARHPEKNQFHARNIDNQNKAKEEIIFNKNKGIKKQN</sequence>